<organism evidence="3 4">
    <name type="scientific">Pyrinomonas methylaliphatogenes</name>
    <dbReference type="NCBI Taxonomy" id="454194"/>
    <lineage>
        <taxon>Bacteria</taxon>
        <taxon>Pseudomonadati</taxon>
        <taxon>Acidobacteriota</taxon>
        <taxon>Blastocatellia</taxon>
        <taxon>Blastocatellales</taxon>
        <taxon>Pyrinomonadaceae</taxon>
        <taxon>Pyrinomonas</taxon>
    </lineage>
</organism>
<feature type="domain" description="Cupin type-2" evidence="2">
    <location>
        <begin position="199"/>
        <end position="247"/>
    </location>
</feature>
<keyword evidence="1" id="KW-0732">Signal</keyword>
<evidence type="ECO:0000313" key="3">
    <source>
        <dbReference type="EMBL" id="CDM64378.1"/>
    </source>
</evidence>
<sequence length="254" mass="28568" precursor="true">MRIVRAVITVLLLSLTANAQRSVQQSVVQMLTEMAENYRQKVDDRTSMKVQINIQPTAEIWYVIVEPNRKVTVSQDSNGPAQFIFTTTESTLRKIYRGEMTALTAAAQAKSSDPTPLKLEFGPGVAFDHATRIKLFDFLQHFFNRTSPEKVLFGERHSRVVHGAHAVPLYYHPGLRSAWYMIKKGERLNGPGDVNPFPQAFIFISGEGFARIGGKTIKVKGGEAYYIPPNSEHYVWNSKKRPLVLIFLAWGDGA</sequence>
<protein>
    <submittedName>
        <fullName evidence="3">SCP-2 sterol transfer family protein,cupin domain-containing protein</fullName>
    </submittedName>
</protein>
<keyword evidence="4" id="KW-1185">Reference proteome</keyword>
<dbReference type="InterPro" id="IPR014710">
    <property type="entry name" value="RmlC-like_jellyroll"/>
</dbReference>
<dbReference type="Pfam" id="PF07883">
    <property type="entry name" value="Cupin_2"/>
    <property type="match status" value="1"/>
</dbReference>
<dbReference type="Gene3D" id="3.30.1050.10">
    <property type="entry name" value="SCP2 sterol-binding domain"/>
    <property type="match status" value="1"/>
</dbReference>
<dbReference type="InterPro" id="IPR013096">
    <property type="entry name" value="Cupin_2"/>
</dbReference>
<dbReference type="STRING" id="454194.PYK22_00371"/>
<dbReference type="SUPFAM" id="SSF55718">
    <property type="entry name" value="SCP-like"/>
    <property type="match status" value="1"/>
</dbReference>
<reference evidence="3 4" key="1">
    <citation type="submission" date="2013-12" db="EMBL/GenBank/DDBJ databases">
        <authorList>
            <person name="Stott M."/>
        </authorList>
    </citation>
    <scope>NUCLEOTIDE SEQUENCE [LARGE SCALE GENOMIC DNA]</scope>
    <source>
        <strain evidence="3 4">K22</strain>
    </source>
</reference>
<dbReference type="InterPro" id="IPR036527">
    <property type="entry name" value="SCP2_sterol-bd_dom_sf"/>
</dbReference>
<name>A0A0B6WT24_9BACT</name>
<evidence type="ECO:0000256" key="1">
    <source>
        <dbReference type="SAM" id="SignalP"/>
    </source>
</evidence>
<dbReference type="Proteomes" id="UP000031518">
    <property type="component" value="Unassembled WGS sequence"/>
</dbReference>
<dbReference type="InterPro" id="IPR011051">
    <property type="entry name" value="RmlC_Cupin_sf"/>
</dbReference>
<feature type="chain" id="PRO_5002110800" evidence="1">
    <location>
        <begin position="20"/>
        <end position="254"/>
    </location>
</feature>
<gene>
    <name evidence="3" type="ORF">PYK22_00371</name>
</gene>
<evidence type="ECO:0000313" key="4">
    <source>
        <dbReference type="Proteomes" id="UP000031518"/>
    </source>
</evidence>
<dbReference type="AlphaFoldDB" id="A0A0B6WT24"/>
<feature type="signal peptide" evidence="1">
    <location>
        <begin position="1"/>
        <end position="19"/>
    </location>
</feature>
<evidence type="ECO:0000259" key="2">
    <source>
        <dbReference type="Pfam" id="PF07883"/>
    </source>
</evidence>
<dbReference type="Gene3D" id="2.60.120.10">
    <property type="entry name" value="Jelly Rolls"/>
    <property type="match status" value="1"/>
</dbReference>
<reference evidence="3 4" key="2">
    <citation type="submission" date="2015-01" db="EMBL/GenBank/DDBJ databases">
        <title>Complete genome sequence of Pyrinomonas methylaliphatogenes type strain K22T.</title>
        <authorList>
            <person name="Lee K.C.Y."/>
            <person name="Power J.F."/>
            <person name="Dunfield P.F."/>
            <person name="Morgan X.C."/>
            <person name="Huttenhower C."/>
            <person name="Stott M.B."/>
        </authorList>
    </citation>
    <scope>NUCLEOTIDE SEQUENCE [LARGE SCALE GENOMIC DNA]</scope>
    <source>
        <strain evidence="3 4">K22</strain>
    </source>
</reference>
<dbReference type="EMBL" id="CBXV010000002">
    <property type="protein sequence ID" value="CDM64378.1"/>
    <property type="molecule type" value="Genomic_DNA"/>
</dbReference>
<proteinExistence type="predicted"/>
<dbReference type="SUPFAM" id="SSF51182">
    <property type="entry name" value="RmlC-like cupins"/>
    <property type="match status" value="1"/>
</dbReference>
<accession>A0A0B6WT24</accession>